<proteinExistence type="predicted"/>
<feature type="domain" description="GH16" evidence="1">
    <location>
        <begin position="27"/>
        <end position="264"/>
    </location>
</feature>
<dbReference type="PANTHER" id="PTHR38121">
    <property type="entry name" value="GH16 DOMAIN-CONTAINING PROTEIN"/>
    <property type="match status" value="1"/>
</dbReference>
<dbReference type="OrthoDB" id="25131at2759"/>
<dbReference type="GO" id="GO:0005975">
    <property type="term" value="P:carbohydrate metabolic process"/>
    <property type="evidence" value="ECO:0007669"/>
    <property type="project" value="InterPro"/>
</dbReference>
<organism evidence="2 3">
    <name type="scientific">Sphaerosporella brunnea</name>
    <dbReference type="NCBI Taxonomy" id="1250544"/>
    <lineage>
        <taxon>Eukaryota</taxon>
        <taxon>Fungi</taxon>
        <taxon>Dikarya</taxon>
        <taxon>Ascomycota</taxon>
        <taxon>Pezizomycotina</taxon>
        <taxon>Pezizomycetes</taxon>
        <taxon>Pezizales</taxon>
        <taxon>Pyronemataceae</taxon>
        <taxon>Sphaerosporella</taxon>
    </lineage>
</organism>
<dbReference type="InterPro" id="IPR000757">
    <property type="entry name" value="Beta-glucanase-like"/>
</dbReference>
<dbReference type="Pfam" id="PF00722">
    <property type="entry name" value="Glyco_hydro_16"/>
    <property type="match status" value="1"/>
</dbReference>
<keyword evidence="2" id="KW-0378">Hydrolase</keyword>
<dbReference type="InParanoid" id="A0A5J5EQH7"/>
<dbReference type="SUPFAM" id="SSF49899">
    <property type="entry name" value="Concanavalin A-like lectins/glucanases"/>
    <property type="match status" value="1"/>
</dbReference>
<accession>A0A5J5EQH7</accession>
<feature type="non-terminal residue" evidence="2">
    <location>
        <position position="1"/>
    </location>
</feature>
<gene>
    <name evidence="2" type="ORF">FN846DRAFT_782118</name>
</gene>
<dbReference type="AlphaFoldDB" id="A0A5J5EQH7"/>
<dbReference type="PROSITE" id="PS51762">
    <property type="entry name" value="GH16_2"/>
    <property type="match status" value="1"/>
</dbReference>
<dbReference type="PANTHER" id="PTHR38121:SF5">
    <property type="entry name" value="GH16 DOMAIN-CONTAINING PROTEIN"/>
    <property type="match status" value="1"/>
</dbReference>
<dbReference type="CDD" id="cd00413">
    <property type="entry name" value="Glyco_hydrolase_16"/>
    <property type="match status" value="1"/>
</dbReference>
<name>A0A5J5EQH7_9PEZI</name>
<dbReference type="Gene3D" id="2.60.120.200">
    <property type="match status" value="1"/>
</dbReference>
<dbReference type="Proteomes" id="UP000326924">
    <property type="component" value="Unassembled WGS sequence"/>
</dbReference>
<reference evidence="2 3" key="1">
    <citation type="submission" date="2019-09" db="EMBL/GenBank/DDBJ databases">
        <title>Draft genome of the ectomycorrhizal ascomycete Sphaerosporella brunnea.</title>
        <authorList>
            <consortium name="DOE Joint Genome Institute"/>
            <person name="Benucci G.M."/>
            <person name="Marozzi G."/>
            <person name="Antonielli L."/>
            <person name="Sanchez S."/>
            <person name="Marco P."/>
            <person name="Wang X."/>
            <person name="Falini L.B."/>
            <person name="Barry K."/>
            <person name="Haridas S."/>
            <person name="Lipzen A."/>
            <person name="Labutti K."/>
            <person name="Grigoriev I.V."/>
            <person name="Murat C."/>
            <person name="Martin F."/>
            <person name="Albertini E."/>
            <person name="Donnini D."/>
            <person name="Bonito G."/>
        </authorList>
    </citation>
    <scope>NUCLEOTIDE SEQUENCE [LARGE SCALE GENOMIC DNA]</scope>
    <source>
        <strain evidence="2 3">Sb_GMNB300</strain>
    </source>
</reference>
<dbReference type="EMBL" id="VXIS01000162">
    <property type="protein sequence ID" value="KAA8899763.1"/>
    <property type="molecule type" value="Genomic_DNA"/>
</dbReference>
<evidence type="ECO:0000313" key="3">
    <source>
        <dbReference type="Proteomes" id="UP000326924"/>
    </source>
</evidence>
<keyword evidence="3" id="KW-1185">Reference proteome</keyword>
<sequence length="347" mass="39074">ADCECGYFIKAREVGDHQAVFTEVLESDFTTLKDIRINTDWVPQNWSVDKEDSKGPYGRRTDLNNLKSNPVQSGAPFIQEAGLELWVRKLAPGDEYVGVAEVDTFRTDMLYGSFRASIKTPRVNGTCAAFFWYLNDTQEIDMEFLGRQTNDTYSPVNLVMHSTLSSEYGGDASKTPTYKIVPLPFQANEGFHEYRFDWQPGIVSFYADGQQLTDMADQKYVPNVPGKIILSHWSNGQPLWSGGPPEEDAKMVVSYVKAYFNSSNPVRIKDHHQRCGIAPKEKAVCQIPDQMGPPKYGDVYFFHKDPSGNKVNNQSIFGVSSATGFERLPIWAYFLLFAMIVLPGLPE</sequence>
<protein>
    <submittedName>
        <fullName evidence="2">Glycoside hydrolase family 16 protein</fullName>
    </submittedName>
</protein>
<evidence type="ECO:0000259" key="1">
    <source>
        <dbReference type="PROSITE" id="PS51762"/>
    </source>
</evidence>
<dbReference type="GO" id="GO:0004553">
    <property type="term" value="F:hydrolase activity, hydrolyzing O-glycosyl compounds"/>
    <property type="evidence" value="ECO:0007669"/>
    <property type="project" value="InterPro"/>
</dbReference>
<dbReference type="InterPro" id="IPR013320">
    <property type="entry name" value="ConA-like_dom_sf"/>
</dbReference>
<comment type="caution">
    <text evidence="2">The sequence shown here is derived from an EMBL/GenBank/DDBJ whole genome shotgun (WGS) entry which is preliminary data.</text>
</comment>
<evidence type="ECO:0000313" key="2">
    <source>
        <dbReference type="EMBL" id="KAA8899763.1"/>
    </source>
</evidence>